<protein>
    <submittedName>
        <fullName evidence="2">Carboxypeptidase regulatory-like domain-containing protein</fullName>
    </submittedName>
</protein>
<feature type="signal peptide" evidence="1">
    <location>
        <begin position="1"/>
        <end position="35"/>
    </location>
</feature>
<keyword evidence="3" id="KW-1185">Reference proteome</keyword>
<dbReference type="RefSeq" id="WP_286661737.1">
    <property type="nucleotide sequence ID" value="NZ_JASZYV010000004.1"/>
</dbReference>
<keyword evidence="1" id="KW-0732">Signal</keyword>
<dbReference type="EMBL" id="JASZYV010000004">
    <property type="protein sequence ID" value="MDM0046618.1"/>
    <property type="molecule type" value="Genomic_DNA"/>
</dbReference>
<sequence length="177" mass="18632">MTTVGQAVQQHRFQKWMAATACTAALCMAWGAARAQPEPAVTMPAEKVKPAPAVTPAEVGKPLPAQADDGAPLVRTDMRHRCGGIGSDESTAMRAEMKNHPLSLLFAQEGGAYMANVDVTIRSPAGQPSMVFRADGPVCLIDLPAGKYEIQAARGANTQRQSVTVGGGAKTVDFRFP</sequence>
<gene>
    <name evidence="2" type="ORF">QTH91_19165</name>
</gene>
<accession>A0ABT7NF88</accession>
<dbReference type="Proteomes" id="UP001174908">
    <property type="component" value="Unassembled WGS sequence"/>
</dbReference>
<comment type="caution">
    <text evidence="2">The sequence shown here is derived from an EMBL/GenBank/DDBJ whole genome shotgun (WGS) entry which is preliminary data.</text>
</comment>
<evidence type="ECO:0000313" key="3">
    <source>
        <dbReference type="Proteomes" id="UP001174908"/>
    </source>
</evidence>
<feature type="chain" id="PRO_5045133474" evidence="1">
    <location>
        <begin position="36"/>
        <end position="177"/>
    </location>
</feature>
<organism evidence="2 3">
    <name type="scientific">Variovorax dokdonensis</name>
    <dbReference type="NCBI Taxonomy" id="344883"/>
    <lineage>
        <taxon>Bacteria</taxon>
        <taxon>Pseudomonadati</taxon>
        <taxon>Pseudomonadota</taxon>
        <taxon>Betaproteobacteria</taxon>
        <taxon>Burkholderiales</taxon>
        <taxon>Comamonadaceae</taxon>
        <taxon>Variovorax</taxon>
    </lineage>
</organism>
<evidence type="ECO:0000313" key="2">
    <source>
        <dbReference type="EMBL" id="MDM0046618.1"/>
    </source>
</evidence>
<reference evidence="2" key="1">
    <citation type="submission" date="2023-06" db="EMBL/GenBank/DDBJ databases">
        <authorList>
            <person name="Jiang Y."/>
            <person name="Liu Q."/>
        </authorList>
    </citation>
    <scope>NUCLEOTIDE SEQUENCE</scope>
    <source>
        <strain evidence="2">CGMCC 1.12089</strain>
    </source>
</reference>
<name>A0ABT7NF88_9BURK</name>
<proteinExistence type="predicted"/>
<evidence type="ECO:0000256" key="1">
    <source>
        <dbReference type="SAM" id="SignalP"/>
    </source>
</evidence>